<dbReference type="Proteomes" id="UP000275846">
    <property type="component" value="Unassembled WGS sequence"/>
</dbReference>
<organism evidence="4">
    <name type="scientific">Schistocephalus solidus</name>
    <name type="common">Tapeworm</name>
    <dbReference type="NCBI Taxonomy" id="70667"/>
    <lineage>
        <taxon>Eukaryota</taxon>
        <taxon>Metazoa</taxon>
        <taxon>Spiralia</taxon>
        <taxon>Lophotrochozoa</taxon>
        <taxon>Platyhelminthes</taxon>
        <taxon>Cestoda</taxon>
        <taxon>Eucestoda</taxon>
        <taxon>Diphyllobothriidea</taxon>
        <taxon>Diphyllobothriidae</taxon>
        <taxon>Schistocephalus</taxon>
    </lineage>
</organism>
<evidence type="ECO:0000313" key="3">
    <source>
        <dbReference type="Proteomes" id="UP000275846"/>
    </source>
</evidence>
<name>A0A183SXK4_SCHSO</name>
<evidence type="ECO:0000313" key="2">
    <source>
        <dbReference type="EMBL" id="VDL95337.1"/>
    </source>
</evidence>
<dbReference type="AlphaFoldDB" id="A0A183SXK4"/>
<proteinExistence type="predicted"/>
<protein>
    <submittedName>
        <fullName evidence="4">Ubiquitinyl hydrolase 1</fullName>
    </submittedName>
</protein>
<reference evidence="4" key="1">
    <citation type="submission" date="2016-06" db="UniProtKB">
        <authorList>
            <consortium name="WormBaseParasite"/>
        </authorList>
    </citation>
    <scope>IDENTIFICATION</scope>
</reference>
<evidence type="ECO:0000313" key="4">
    <source>
        <dbReference type="WBParaSite" id="SSLN_0000929601-mRNA-1"/>
    </source>
</evidence>
<keyword evidence="3" id="KW-1185">Reference proteome</keyword>
<keyword evidence="1" id="KW-0812">Transmembrane</keyword>
<dbReference type="EMBL" id="UYSU01034944">
    <property type="protein sequence ID" value="VDL95337.1"/>
    <property type="molecule type" value="Genomic_DNA"/>
</dbReference>
<accession>A0A183SXK4</accession>
<evidence type="ECO:0000256" key="1">
    <source>
        <dbReference type="SAM" id="Phobius"/>
    </source>
</evidence>
<keyword evidence="1" id="KW-1133">Transmembrane helix</keyword>
<feature type="transmembrane region" description="Helical" evidence="1">
    <location>
        <begin position="39"/>
        <end position="63"/>
    </location>
</feature>
<keyword evidence="1" id="KW-0472">Membrane</keyword>
<sequence length="74" mass="8584">MLVFDMKDPELREAAKCLEAELSSEDIGVQEKINFENKYVQIGIFAIMVYLKLLFVVQVMLVFDMKDPELRKVA</sequence>
<dbReference type="WBParaSite" id="SSLN_0000929601-mRNA-1">
    <property type="protein sequence ID" value="SSLN_0000929601-mRNA-1"/>
    <property type="gene ID" value="SSLN_0000929601"/>
</dbReference>
<gene>
    <name evidence="2" type="ORF">SSLN_LOCUS8952</name>
</gene>
<reference evidence="2 3" key="2">
    <citation type="submission" date="2018-11" db="EMBL/GenBank/DDBJ databases">
        <authorList>
            <consortium name="Pathogen Informatics"/>
        </authorList>
    </citation>
    <scope>NUCLEOTIDE SEQUENCE [LARGE SCALE GENOMIC DNA]</scope>
    <source>
        <strain evidence="2 3">NST_G2</strain>
    </source>
</reference>